<dbReference type="OMA" id="RGWFRFQ"/>
<keyword evidence="11" id="KW-1185">Reference proteome</keyword>
<evidence type="ECO:0000256" key="5">
    <source>
        <dbReference type="ARBA" id="ARBA00022833"/>
    </source>
</evidence>
<feature type="compositionally biased region" description="Basic and acidic residues" evidence="8">
    <location>
        <begin position="52"/>
        <end position="73"/>
    </location>
</feature>
<accession>A0A226EUX8</accession>
<evidence type="ECO:0000256" key="4">
    <source>
        <dbReference type="ARBA" id="ARBA00022801"/>
    </source>
</evidence>
<feature type="region of interest" description="Disordered" evidence="8">
    <location>
        <begin position="44"/>
        <end position="87"/>
    </location>
</feature>
<keyword evidence="5" id="KW-0862">Zinc</keyword>
<evidence type="ECO:0000256" key="2">
    <source>
        <dbReference type="ARBA" id="ARBA00006676"/>
    </source>
</evidence>
<dbReference type="PANTHER" id="PTHR11409">
    <property type="entry name" value="ADENOSINE DEAMINASE"/>
    <property type="match status" value="1"/>
</dbReference>
<keyword evidence="4" id="KW-0378">Hydrolase</keyword>
<dbReference type="PANTHER" id="PTHR11409:SF42">
    <property type="entry name" value="ADENOSINE DEAMINASE-LIKE PROTEIN"/>
    <property type="match status" value="1"/>
</dbReference>
<dbReference type="GO" id="GO:0046872">
    <property type="term" value="F:metal ion binding"/>
    <property type="evidence" value="ECO:0007669"/>
    <property type="project" value="UniProtKB-KW"/>
</dbReference>
<comment type="cofactor">
    <cofactor evidence="1">
        <name>Zn(2+)</name>
        <dbReference type="ChEBI" id="CHEBI:29105"/>
    </cofactor>
</comment>
<keyword evidence="6" id="KW-0546">Nucleotide metabolism</keyword>
<dbReference type="GO" id="GO:0006154">
    <property type="term" value="P:adenosine catabolic process"/>
    <property type="evidence" value="ECO:0007669"/>
    <property type="project" value="TreeGrafter"/>
</dbReference>
<dbReference type="SUPFAM" id="SSF51556">
    <property type="entry name" value="Metallo-dependent hydrolases"/>
    <property type="match status" value="1"/>
</dbReference>
<evidence type="ECO:0000259" key="9">
    <source>
        <dbReference type="Pfam" id="PF00962"/>
    </source>
</evidence>
<protein>
    <submittedName>
        <fullName evidence="10">Adenosine deaminase-like protein</fullName>
    </submittedName>
</protein>
<evidence type="ECO:0000256" key="3">
    <source>
        <dbReference type="ARBA" id="ARBA00022723"/>
    </source>
</evidence>
<dbReference type="InterPro" id="IPR001365">
    <property type="entry name" value="A_deaminase_dom"/>
</dbReference>
<dbReference type="InterPro" id="IPR006330">
    <property type="entry name" value="Ado/ade_deaminase"/>
</dbReference>
<evidence type="ECO:0000256" key="1">
    <source>
        <dbReference type="ARBA" id="ARBA00001947"/>
    </source>
</evidence>
<feature type="domain" description="Adenosine deaminase" evidence="9">
    <location>
        <begin position="100"/>
        <end position="389"/>
    </location>
</feature>
<keyword evidence="3" id="KW-0479">Metal-binding</keyword>
<dbReference type="GO" id="GO:0046103">
    <property type="term" value="P:inosine biosynthetic process"/>
    <property type="evidence" value="ECO:0007669"/>
    <property type="project" value="TreeGrafter"/>
</dbReference>
<organism evidence="10 11">
    <name type="scientific">Folsomia candida</name>
    <name type="common">Springtail</name>
    <dbReference type="NCBI Taxonomy" id="158441"/>
    <lineage>
        <taxon>Eukaryota</taxon>
        <taxon>Metazoa</taxon>
        <taxon>Ecdysozoa</taxon>
        <taxon>Arthropoda</taxon>
        <taxon>Hexapoda</taxon>
        <taxon>Collembola</taxon>
        <taxon>Entomobryomorpha</taxon>
        <taxon>Isotomoidea</taxon>
        <taxon>Isotomidae</taxon>
        <taxon>Proisotominae</taxon>
        <taxon>Folsomia</taxon>
    </lineage>
</organism>
<dbReference type="OrthoDB" id="272271at2759"/>
<dbReference type="Proteomes" id="UP000198287">
    <property type="component" value="Unassembled WGS sequence"/>
</dbReference>
<dbReference type="GO" id="GO:0009117">
    <property type="term" value="P:nucleotide metabolic process"/>
    <property type="evidence" value="ECO:0007669"/>
    <property type="project" value="UniProtKB-KW"/>
</dbReference>
<evidence type="ECO:0000256" key="6">
    <source>
        <dbReference type="ARBA" id="ARBA00023080"/>
    </source>
</evidence>
<sequence length="397" mass="44857">MANSKKDLTIEQICELMPKVELHAHLNGSISDSIIRKLKLQNSLSTPCDSTDNNRHDDDCIPTEKRLKKTDRTGEDEEDDSHSTNNIKSSLMPKVRLELDGKPSLSECWKAFAKIHQVIQTPEILFQATCEVIHNFVKDNVIYLELRTTPKKIHDIPSKQIYIETVIKAIKHCVEEDKLPIIVKLLISIDRGNSARNYLENVCLAQLYMNLEPEIVVGLDLCGNPNTGDTKSILFALNFSKKMGQRVSVHLPEVINENETKLFLEHGANRVAHGQYLHPSTGGTEELWKILKDSGICMEACITSNLISGVSPTLEQHYVKLLHDDNIPFTICTDDCGVFNSNLSQEYKKFVQLVPNLSKHELKMLCIRSTTYIFGDTVLQANLAQQINTWWDHNVGA</sequence>
<comment type="similarity">
    <text evidence="2">Belongs to the metallo-dependent hydrolases superfamily. Adenosine and AMP deaminases family.</text>
</comment>
<comment type="caution">
    <text evidence="10">The sequence shown here is derived from an EMBL/GenBank/DDBJ whole genome shotgun (WGS) entry which is preliminary data.</text>
</comment>
<dbReference type="InterPro" id="IPR032466">
    <property type="entry name" value="Metal_Hydrolase"/>
</dbReference>
<evidence type="ECO:0000256" key="7">
    <source>
        <dbReference type="ARBA" id="ARBA00048787"/>
    </source>
</evidence>
<evidence type="ECO:0000313" key="11">
    <source>
        <dbReference type="Proteomes" id="UP000198287"/>
    </source>
</evidence>
<dbReference type="EMBL" id="LNIX01000001">
    <property type="protein sequence ID" value="OXA61425.1"/>
    <property type="molecule type" value="Genomic_DNA"/>
</dbReference>
<comment type="catalytic activity">
    <reaction evidence="7">
        <text>N(6)-methyl-AMP + H2O + H(+) = IMP + methylamine</text>
        <dbReference type="Rhea" id="RHEA:16001"/>
        <dbReference type="ChEBI" id="CHEBI:15377"/>
        <dbReference type="ChEBI" id="CHEBI:15378"/>
        <dbReference type="ChEBI" id="CHEBI:58053"/>
        <dbReference type="ChEBI" id="CHEBI:59338"/>
        <dbReference type="ChEBI" id="CHEBI:144842"/>
    </reaction>
    <physiologicalReaction direction="left-to-right" evidence="7">
        <dbReference type="Rhea" id="RHEA:16002"/>
    </physiologicalReaction>
</comment>
<dbReference type="STRING" id="158441.A0A226EUX8"/>
<dbReference type="GO" id="GO:0004000">
    <property type="term" value="F:adenosine deaminase activity"/>
    <property type="evidence" value="ECO:0007669"/>
    <property type="project" value="TreeGrafter"/>
</dbReference>
<dbReference type="AlphaFoldDB" id="A0A226EUX8"/>
<name>A0A226EUX8_FOLCA</name>
<evidence type="ECO:0000313" key="10">
    <source>
        <dbReference type="EMBL" id="OXA61425.1"/>
    </source>
</evidence>
<dbReference type="Gene3D" id="3.20.20.140">
    <property type="entry name" value="Metal-dependent hydrolases"/>
    <property type="match status" value="1"/>
</dbReference>
<proteinExistence type="inferred from homology"/>
<reference evidence="10 11" key="1">
    <citation type="submission" date="2015-12" db="EMBL/GenBank/DDBJ databases">
        <title>The genome of Folsomia candida.</title>
        <authorList>
            <person name="Faddeeva A."/>
            <person name="Derks M.F."/>
            <person name="Anvar Y."/>
            <person name="Smit S."/>
            <person name="Van Straalen N."/>
            <person name="Roelofs D."/>
        </authorList>
    </citation>
    <scope>NUCLEOTIDE SEQUENCE [LARGE SCALE GENOMIC DNA]</scope>
    <source>
        <strain evidence="10 11">VU population</strain>
        <tissue evidence="10">Whole body</tissue>
    </source>
</reference>
<evidence type="ECO:0000256" key="8">
    <source>
        <dbReference type="SAM" id="MobiDB-lite"/>
    </source>
</evidence>
<gene>
    <name evidence="10" type="ORF">Fcan01_03050</name>
</gene>
<dbReference type="Pfam" id="PF00962">
    <property type="entry name" value="A_deaminase"/>
    <property type="match status" value="1"/>
</dbReference>